<gene>
    <name evidence="4" type="ORF">psal_cds_209</name>
</gene>
<accession>S4VTS5</accession>
<sequence>MGGGCEKNNTVSVFGLSWLRSAARRGRTDGANACGLASLGLAFFSFGFLKREKKAPSDNAAAADRCPRDDRGNDRESRGSGGGLALAMAECKGCGASQTVDDIVTGDVVCTACGWVVGGEHVYRVGRRSALPGDTKRRAGRPEACGIARADSLLSRAARAVAADLGIDPTLLLIESTRAGVPADTRGPVDVALCRAVARLCGGDF</sequence>
<dbReference type="Proteomes" id="UP000204584">
    <property type="component" value="Segment"/>
</dbReference>
<proteinExistence type="predicted"/>
<keyword evidence="2" id="KW-0812">Transmembrane</keyword>
<keyword evidence="2" id="KW-1133">Transmembrane helix</keyword>
<dbReference type="SUPFAM" id="SSF57783">
    <property type="entry name" value="Zinc beta-ribbon"/>
    <property type="match status" value="1"/>
</dbReference>
<dbReference type="EMBL" id="KC977571">
    <property type="protein sequence ID" value="AGO83733.1"/>
    <property type="molecule type" value="Genomic_DNA"/>
</dbReference>
<dbReference type="RefSeq" id="YP_008436796.1">
    <property type="nucleotide sequence ID" value="NC_022098.1"/>
</dbReference>
<feature type="compositionally biased region" description="Basic and acidic residues" evidence="1">
    <location>
        <begin position="65"/>
        <end position="78"/>
    </location>
</feature>
<protein>
    <submittedName>
        <fullName evidence="4">TF Zn Ribbon incomplete domain containing protein</fullName>
    </submittedName>
</protein>
<evidence type="ECO:0000313" key="4">
    <source>
        <dbReference type="EMBL" id="AGO83733.1"/>
    </source>
</evidence>
<feature type="domain" description="TFIIB-type" evidence="3">
    <location>
        <begin position="87"/>
        <end position="118"/>
    </location>
</feature>
<evidence type="ECO:0000259" key="3">
    <source>
        <dbReference type="PROSITE" id="PS51134"/>
    </source>
</evidence>
<dbReference type="InterPro" id="IPR013137">
    <property type="entry name" value="Znf_TFIIB"/>
</dbReference>
<organism evidence="4 5">
    <name type="scientific">Pandoravirus salinus</name>
    <dbReference type="NCBI Taxonomy" id="1349410"/>
    <lineage>
        <taxon>Viruses</taxon>
        <taxon>Pandoravirus</taxon>
    </lineage>
</organism>
<reference evidence="4 5" key="1">
    <citation type="journal article" date="2013" name="Science">
        <title>Pandoraviruses: amoeba viruses with genomes up to 2.5 Mb reaching that of parasitic eukaryotes.</title>
        <authorList>
            <person name="Philippe N."/>
            <person name="Legendre M."/>
            <person name="Doutre G."/>
            <person name="Coute Y."/>
            <person name="Poirot O."/>
            <person name="Lescot M."/>
            <person name="Arslan D."/>
            <person name="Seltzer V."/>
            <person name="Bertaux L."/>
            <person name="Bruley C."/>
            <person name="Garin J."/>
            <person name="Claverie J.M."/>
            <person name="Abergel C."/>
        </authorList>
    </citation>
    <scope>NUCLEOTIDE SEQUENCE [LARGE SCALE GENOMIC DNA]</scope>
</reference>
<dbReference type="GeneID" id="16605520"/>
<evidence type="ECO:0000256" key="1">
    <source>
        <dbReference type="SAM" id="MobiDB-lite"/>
    </source>
</evidence>
<feature type="region of interest" description="Disordered" evidence="1">
    <location>
        <begin position="59"/>
        <end position="81"/>
    </location>
</feature>
<dbReference type="KEGG" id="vg:16605520"/>
<keyword evidence="5" id="KW-1185">Reference proteome</keyword>
<dbReference type="PROSITE" id="PS51134">
    <property type="entry name" value="ZF_TFIIB"/>
    <property type="match status" value="1"/>
</dbReference>
<dbReference type="Gene3D" id="2.20.25.10">
    <property type="match status" value="1"/>
</dbReference>
<keyword evidence="2" id="KW-0472">Membrane</keyword>
<name>S4VTS5_9VIRU</name>
<feature type="transmembrane region" description="Helical" evidence="2">
    <location>
        <begin position="30"/>
        <end position="49"/>
    </location>
</feature>
<evidence type="ECO:0000256" key="2">
    <source>
        <dbReference type="SAM" id="Phobius"/>
    </source>
</evidence>
<evidence type="ECO:0000313" key="5">
    <source>
        <dbReference type="Proteomes" id="UP000204584"/>
    </source>
</evidence>